<proteinExistence type="predicted"/>
<keyword evidence="3 5" id="KW-1133">Transmembrane helix</keyword>
<dbReference type="InterPro" id="IPR050598">
    <property type="entry name" value="AminoAcid_Transporter"/>
</dbReference>
<evidence type="ECO:0000256" key="2">
    <source>
        <dbReference type="ARBA" id="ARBA00022692"/>
    </source>
</evidence>
<keyword evidence="4 5" id="KW-0472">Membrane</keyword>
<dbReference type="GO" id="GO:0000821">
    <property type="term" value="P:regulation of arginine metabolic process"/>
    <property type="evidence" value="ECO:0007669"/>
    <property type="project" value="TreeGrafter"/>
</dbReference>
<dbReference type="InterPro" id="IPR002293">
    <property type="entry name" value="AA/rel_permease1"/>
</dbReference>
<sequence length="245" mass="27671">MPIVTIIYILTNVAYYTVLDMRDILASDAVAVTFADQIFGIFNWIIPLSVALSCFGGLNASIVAASRLFFVGSREGHLPDAICMIHVERFTPVPSLLFNGIMALIYLCVEDIFQLINYYSFSYWFFVGLSIVGQLYLRWKEPDRPRPLKLSVFFPIVFCLCTIFLVAVPLYSDTVNSLIGIAIALSGLPFYFLIIRVPEHRRPLYLRRIVGSATRYLQVLCMSVAAEMDLEDGGEMPKQRDPKSN</sequence>
<dbReference type="Ensembl" id="ENSPTET00000028356.1">
    <property type="protein sequence ID" value="ENSPTEP00000019419.1"/>
    <property type="gene ID" value="ENSPTEG00000020758.1"/>
</dbReference>
<dbReference type="PANTHER" id="PTHR11785:SF303">
    <property type="entry name" value="Y+L AMINO ACID TRANSPORTER 1"/>
    <property type="match status" value="1"/>
</dbReference>
<reference evidence="6" key="1">
    <citation type="submission" date="2025-08" db="UniProtKB">
        <authorList>
            <consortium name="Ensembl"/>
        </authorList>
    </citation>
    <scope>IDENTIFICATION</scope>
</reference>
<protein>
    <recommendedName>
        <fullName evidence="8">Amino acid permease</fullName>
    </recommendedName>
</protein>
<dbReference type="Proteomes" id="UP000694416">
    <property type="component" value="Unplaced"/>
</dbReference>
<dbReference type="PANTHER" id="PTHR11785">
    <property type="entry name" value="AMINO ACID TRANSPORTER"/>
    <property type="match status" value="1"/>
</dbReference>
<evidence type="ECO:0000313" key="6">
    <source>
        <dbReference type="Ensembl" id="ENSPTEP00000019419.1"/>
    </source>
</evidence>
<name>A0A8C9HL76_9PRIM</name>
<dbReference type="GO" id="GO:0015179">
    <property type="term" value="F:L-amino acid transmembrane transporter activity"/>
    <property type="evidence" value="ECO:0007669"/>
    <property type="project" value="TreeGrafter"/>
</dbReference>
<reference evidence="6" key="2">
    <citation type="submission" date="2025-09" db="UniProtKB">
        <authorList>
            <consortium name="Ensembl"/>
        </authorList>
    </citation>
    <scope>IDENTIFICATION</scope>
</reference>
<organism evidence="6 7">
    <name type="scientific">Piliocolobus tephrosceles</name>
    <name type="common">Ugandan red Colobus</name>
    <dbReference type="NCBI Taxonomy" id="591936"/>
    <lineage>
        <taxon>Eukaryota</taxon>
        <taxon>Metazoa</taxon>
        <taxon>Chordata</taxon>
        <taxon>Craniata</taxon>
        <taxon>Vertebrata</taxon>
        <taxon>Euteleostomi</taxon>
        <taxon>Mammalia</taxon>
        <taxon>Eutheria</taxon>
        <taxon>Euarchontoglires</taxon>
        <taxon>Primates</taxon>
        <taxon>Haplorrhini</taxon>
        <taxon>Catarrhini</taxon>
        <taxon>Cercopithecidae</taxon>
        <taxon>Colobinae</taxon>
        <taxon>Piliocolobus</taxon>
    </lineage>
</organism>
<dbReference type="Pfam" id="PF13520">
    <property type="entry name" value="AA_permease_2"/>
    <property type="match status" value="1"/>
</dbReference>
<evidence type="ECO:0000256" key="5">
    <source>
        <dbReference type="SAM" id="Phobius"/>
    </source>
</evidence>
<feature type="transmembrane region" description="Helical" evidence="5">
    <location>
        <begin position="178"/>
        <end position="198"/>
    </location>
</feature>
<evidence type="ECO:0000256" key="3">
    <source>
        <dbReference type="ARBA" id="ARBA00022989"/>
    </source>
</evidence>
<evidence type="ECO:0008006" key="8">
    <source>
        <dbReference type="Google" id="ProtNLM"/>
    </source>
</evidence>
<evidence type="ECO:0000313" key="7">
    <source>
        <dbReference type="Proteomes" id="UP000694416"/>
    </source>
</evidence>
<evidence type="ECO:0000256" key="1">
    <source>
        <dbReference type="ARBA" id="ARBA00004141"/>
    </source>
</evidence>
<dbReference type="GO" id="GO:0015174">
    <property type="term" value="F:basic amino acid transmembrane transporter activity"/>
    <property type="evidence" value="ECO:0007669"/>
    <property type="project" value="TreeGrafter"/>
</dbReference>
<accession>A0A8C9HL76</accession>
<feature type="transmembrane region" description="Helical" evidence="5">
    <location>
        <begin position="151"/>
        <end position="172"/>
    </location>
</feature>
<keyword evidence="7" id="KW-1185">Reference proteome</keyword>
<evidence type="ECO:0000256" key="4">
    <source>
        <dbReference type="ARBA" id="ARBA00023136"/>
    </source>
</evidence>
<dbReference type="Gene3D" id="1.20.1740.10">
    <property type="entry name" value="Amino acid/polyamine transporter I"/>
    <property type="match status" value="1"/>
</dbReference>
<feature type="transmembrane region" description="Helical" evidence="5">
    <location>
        <begin position="44"/>
        <end position="70"/>
    </location>
</feature>
<keyword evidence="2 5" id="KW-0812">Transmembrane</keyword>
<comment type="subcellular location">
    <subcellularLocation>
        <location evidence="1">Membrane</location>
        <topology evidence="1">Multi-pass membrane protein</topology>
    </subcellularLocation>
</comment>
<dbReference type="AlphaFoldDB" id="A0A8C9HL76"/>
<dbReference type="GO" id="GO:0016020">
    <property type="term" value="C:membrane"/>
    <property type="evidence" value="ECO:0007669"/>
    <property type="project" value="UniProtKB-SubCell"/>
</dbReference>
<dbReference type="FunFam" id="1.20.1740.10:FF:000095">
    <property type="entry name" value="B(0,+)-type amino acid transporter 1-like"/>
    <property type="match status" value="1"/>
</dbReference>
<feature type="transmembrane region" description="Helical" evidence="5">
    <location>
        <begin position="121"/>
        <end position="139"/>
    </location>
</feature>